<feature type="domain" description="HTH araC/xylS-type" evidence="4">
    <location>
        <begin position="226"/>
        <end position="324"/>
    </location>
</feature>
<dbReference type="Gene3D" id="1.10.10.60">
    <property type="entry name" value="Homeodomain-like"/>
    <property type="match status" value="1"/>
</dbReference>
<accession>A0AAE3G2M9</accession>
<keyword evidence="2" id="KW-0238">DNA-binding</keyword>
<evidence type="ECO:0000256" key="2">
    <source>
        <dbReference type="ARBA" id="ARBA00023125"/>
    </source>
</evidence>
<evidence type="ECO:0000256" key="1">
    <source>
        <dbReference type="ARBA" id="ARBA00023015"/>
    </source>
</evidence>
<dbReference type="Pfam" id="PF12833">
    <property type="entry name" value="HTH_18"/>
    <property type="match status" value="1"/>
</dbReference>
<gene>
    <name evidence="5" type="ORF">J2T57_000685</name>
</gene>
<protein>
    <submittedName>
        <fullName evidence="5">Transcriptional regulator GlxA family with amidase domain</fullName>
    </submittedName>
</protein>
<dbReference type="PROSITE" id="PS01124">
    <property type="entry name" value="HTH_ARAC_FAMILY_2"/>
    <property type="match status" value="1"/>
</dbReference>
<dbReference type="InterPro" id="IPR029062">
    <property type="entry name" value="Class_I_gatase-like"/>
</dbReference>
<dbReference type="GO" id="GO:0043565">
    <property type="term" value="F:sequence-specific DNA binding"/>
    <property type="evidence" value="ECO:0007669"/>
    <property type="project" value="InterPro"/>
</dbReference>
<sequence>MARQPGNLDAPLRVGLILQECFTLNAFAGFIDCLRLAADKGGRSRPINCAWQIMGESAITASCGMRVVPDTDMTDPRAFDYIAVCGGNAYLDPREGRGLHSYLRQAASESVRLVGICTGTFTLARAGLMNGYRACVHWNVYDDFREEFPHIRAVPDRLFLDAGARITCAGSSGATDLALHLVRRHCGADKAAQAIRHMMLQEARPASHPQAHFYADLADVRDSRVRRAVHFMEQSLNEKLTTAQIAAHVNVSSRQLERVFHAALGVAPLSYFRDMRLRYSRWLLQHSEAHIAEIAAEVGFADGAHFARAFRGRYGQPPHAARSQTTSMYGAAAADAPRITL</sequence>
<dbReference type="SUPFAM" id="SSF46689">
    <property type="entry name" value="Homeodomain-like"/>
    <property type="match status" value="2"/>
</dbReference>
<dbReference type="Pfam" id="PF01965">
    <property type="entry name" value="DJ-1_PfpI"/>
    <property type="match status" value="1"/>
</dbReference>
<reference evidence="5" key="1">
    <citation type="submission" date="2022-03" db="EMBL/GenBank/DDBJ databases">
        <title>Genomic Encyclopedia of Type Strains, Phase III (KMG-III): the genomes of soil and plant-associated and newly described type strains.</title>
        <authorList>
            <person name="Whitman W."/>
        </authorList>
    </citation>
    <scope>NUCLEOTIDE SEQUENCE</scope>
    <source>
        <strain evidence="5">ANL 6-2</strain>
    </source>
</reference>
<dbReference type="SMART" id="SM00342">
    <property type="entry name" value="HTH_ARAC"/>
    <property type="match status" value="1"/>
</dbReference>
<dbReference type="EMBL" id="JALJXV010000002">
    <property type="protein sequence ID" value="MCP1673586.1"/>
    <property type="molecule type" value="Genomic_DNA"/>
</dbReference>
<dbReference type="PRINTS" id="PR00032">
    <property type="entry name" value="HTHARAC"/>
</dbReference>
<dbReference type="Gene3D" id="3.40.50.880">
    <property type="match status" value="1"/>
</dbReference>
<comment type="caution">
    <text evidence="5">The sequence shown here is derived from an EMBL/GenBank/DDBJ whole genome shotgun (WGS) entry which is preliminary data.</text>
</comment>
<evidence type="ECO:0000313" key="6">
    <source>
        <dbReference type="Proteomes" id="UP001205843"/>
    </source>
</evidence>
<dbReference type="InterPro" id="IPR002818">
    <property type="entry name" value="DJ-1/PfpI"/>
</dbReference>
<evidence type="ECO:0000313" key="5">
    <source>
        <dbReference type="EMBL" id="MCP1673586.1"/>
    </source>
</evidence>
<keyword evidence="1" id="KW-0805">Transcription regulation</keyword>
<evidence type="ECO:0000256" key="3">
    <source>
        <dbReference type="ARBA" id="ARBA00023163"/>
    </source>
</evidence>
<dbReference type="GO" id="GO:0003700">
    <property type="term" value="F:DNA-binding transcription factor activity"/>
    <property type="evidence" value="ECO:0007669"/>
    <property type="project" value="InterPro"/>
</dbReference>
<evidence type="ECO:0000259" key="4">
    <source>
        <dbReference type="PROSITE" id="PS01124"/>
    </source>
</evidence>
<dbReference type="InterPro" id="IPR020449">
    <property type="entry name" value="Tscrpt_reg_AraC-type_HTH"/>
</dbReference>
<dbReference type="PANTHER" id="PTHR43130:SF3">
    <property type="entry name" value="HTH-TYPE TRANSCRIPTIONAL REGULATOR RV1931C"/>
    <property type="match status" value="1"/>
</dbReference>
<proteinExistence type="predicted"/>
<dbReference type="InterPro" id="IPR052158">
    <property type="entry name" value="INH-QAR"/>
</dbReference>
<dbReference type="RefSeq" id="WP_253474248.1">
    <property type="nucleotide sequence ID" value="NZ_JALJXV010000002.1"/>
</dbReference>
<name>A0AAE3G2M9_9GAMM</name>
<keyword evidence="6" id="KW-1185">Reference proteome</keyword>
<dbReference type="InterPro" id="IPR018060">
    <property type="entry name" value="HTH_AraC"/>
</dbReference>
<organism evidence="5 6">
    <name type="scientific">Natronocella acetinitrilica</name>
    <dbReference type="NCBI Taxonomy" id="414046"/>
    <lineage>
        <taxon>Bacteria</taxon>
        <taxon>Pseudomonadati</taxon>
        <taxon>Pseudomonadota</taxon>
        <taxon>Gammaproteobacteria</taxon>
        <taxon>Chromatiales</taxon>
        <taxon>Ectothiorhodospiraceae</taxon>
        <taxon>Natronocella</taxon>
    </lineage>
</organism>
<keyword evidence="3" id="KW-0804">Transcription</keyword>
<dbReference type="SUPFAM" id="SSF52317">
    <property type="entry name" value="Class I glutamine amidotransferase-like"/>
    <property type="match status" value="1"/>
</dbReference>
<dbReference type="CDD" id="cd03136">
    <property type="entry name" value="GATase1_AraC_ArgR_like"/>
    <property type="match status" value="1"/>
</dbReference>
<dbReference type="InterPro" id="IPR009057">
    <property type="entry name" value="Homeodomain-like_sf"/>
</dbReference>
<dbReference type="Proteomes" id="UP001205843">
    <property type="component" value="Unassembled WGS sequence"/>
</dbReference>
<dbReference type="AlphaFoldDB" id="A0AAE3G2M9"/>
<dbReference type="PANTHER" id="PTHR43130">
    <property type="entry name" value="ARAC-FAMILY TRANSCRIPTIONAL REGULATOR"/>
    <property type="match status" value="1"/>
</dbReference>